<evidence type="ECO:0000313" key="5">
    <source>
        <dbReference type="EMBL" id="RNA04241.1"/>
    </source>
</evidence>
<proteinExistence type="inferred from homology"/>
<keyword evidence="6" id="KW-1185">Reference proteome</keyword>
<dbReference type="SMART" id="SM00239">
    <property type="entry name" value="C2"/>
    <property type="match status" value="1"/>
</dbReference>
<dbReference type="OrthoDB" id="19996at2759"/>
<dbReference type="Pfam" id="PF00168">
    <property type="entry name" value="C2"/>
    <property type="match status" value="1"/>
</dbReference>
<sequence length="591" mass="67836">MDDLDLGDLSQIDMPGIIEIPISHDIPRTTLDSLMQVKNEFVQKLEEANAKNDTSKKRRYQRQLKQFEDAIKATKEGKVFNYSDLVVPPGFAQIPLQSDGRPILNASLPNRTSAVPNKPAPKIARNEEKYDNVNDEAGDDLLEQLSKEIDDDDDDLGGDHLDFEDDHLNRKLNSLMPNIKKMLPKDHVMDDDFEKKLAAFRPPDFDDIKPIRQNLNKDSINTDNVPQPQIKPALETKKSPSKKSNSSKELNILEERQRLFKEAALEAKKQGNINVALAYLRNAKGFDSMIVAAENGLPLDMKNIPVPPQLQDKVSPSKKNVQIKDEKMHQVILNDEPLTGDRTSIYQRLMNDLREQIKIATDNFKQYTQMGDVNNANKFNKIAKDSIKDLDALKTAFSRGEDVPLYHYEKRTYQTIDCNSDLTDNDLDLSIIRAVNLPLPKDFDEKHMTTYVKFEFPYPPESLQTDKTSKISGTLNPEFNQNFKIQIQRKQTKFCRLMNRKELKFEIYYKAGFLKGDKLLATSLVKLQQLENSATIHDAFDLLEGRRQIGGKLEVKIRIREPIAHKKVHELELRWLIIDKFKIDNKDTVLL</sequence>
<dbReference type="SUPFAM" id="SSF49562">
    <property type="entry name" value="C2 domain (Calcium/lipid-binding domain, CaLB)"/>
    <property type="match status" value="1"/>
</dbReference>
<feature type="region of interest" description="Disordered" evidence="3">
    <location>
        <begin position="204"/>
        <end position="250"/>
    </location>
</feature>
<accession>A0A3M7PZV4</accession>
<feature type="coiled-coil region" evidence="2">
    <location>
        <begin position="31"/>
        <end position="77"/>
    </location>
</feature>
<gene>
    <name evidence="5" type="ORF">BpHYR1_048365</name>
</gene>
<organism evidence="5 6">
    <name type="scientific">Brachionus plicatilis</name>
    <name type="common">Marine rotifer</name>
    <name type="synonym">Brachionus muelleri</name>
    <dbReference type="NCBI Taxonomy" id="10195"/>
    <lineage>
        <taxon>Eukaryota</taxon>
        <taxon>Metazoa</taxon>
        <taxon>Spiralia</taxon>
        <taxon>Gnathifera</taxon>
        <taxon>Rotifera</taxon>
        <taxon>Eurotatoria</taxon>
        <taxon>Monogononta</taxon>
        <taxon>Pseudotrocha</taxon>
        <taxon>Ploima</taxon>
        <taxon>Brachionidae</taxon>
        <taxon>Brachionus</taxon>
    </lineage>
</organism>
<comment type="similarity">
    <text evidence="1">Belongs to the CC2D1 family.</text>
</comment>
<evidence type="ECO:0000259" key="4">
    <source>
        <dbReference type="PROSITE" id="PS50004"/>
    </source>
</evidence>
<dbReference type="InterPro" id="IPR006608">
    <property type="entry name" value="CC2D1A/B_DM14"/>
</dbReference>
<evidence type="ECO:0000313" key="6">
    <source>
        <dbReference type="Proteomes" id="UP000276133"/>
    </source>
</evidence>
<dbReference type="Gene3D" id="2.60.40.150">
    <property type="entry name" value="C2 domain"/>
    <property type="match status" value="1"/>
</dbReference>
<reference evidence="5 6" key="1">
    <citation type="journal article" date="2018" name="Sci. Rep.">
        <title>Genomic signatures of local adaptation to the degree of environmental predictability in rotifers.</title>
        <authorList>
            <person name="Franch-Gras L."/>
            <person name="Hahn C."/>
            <person name="Garcia-Roger E.M."/>
            <person name="Carmona M.J."/>
            <person name="Serra M."/>
            <person name="Gomez A."/>
        </authorList>
    </citation>
    <scope>NUCLEOTIDE SEQUENCE [LARGE SCALE GENOMIC DNA]</scope>
    <source>
        <strain evidence="5">HYR1</strain>
    </source>
</reference>
<feature type="compositionally biased region" description="Polar residues" evidence="3">
    <location>
        <begin position="213"/>
        <end position="227"/>
    </location>
</feature>
<name>A0A3M7PZV4_BRAPC</name>
<dbReference type="InterPro" id="IPR035892">
    <property type="entry name" value="C2_domain_sf"/>
</dbReference>
<dbReference type="PANTHER" id="PTHR13076">
    <property type="entry name" value="COILED-COIL AND C2 DOMAIN-CONTAINING PROTEIN 1-LIKE"/>
    <property type="match status" value="1"/>
</dbReference>
<evidence type="ECO:0000256" key="2">
    <source>
        <dbReference type="SAM" id="Coils"/>
    </source>
</evidence>
<comment type="caution">
    <text evidence="5">The sequence shown here is derived from an EMBL/GenBank/DDBJ whole genome shotgun (WGS) entry which is preliminary data.</text>
</comment>
<dbReference type="PANTHER" id="PTHR13076:SF9">
    <property type="entry name" value="COILED-COIL AND C2 DOMAIN-CONTAINING PROTEIN 1-LIKE"/>
    <property type="match status" value="1"/>
</dbReference>
<dbReference type="InterPro" id="IPR039725">
    <property type="entry name" value="CC2D1A/B"/>
</dbReference>
<dbReference type="SMART" id="SM00685">
    <property type="entry name" value="DM14"/>
    <property type="match status" value="2"/>
</dbReference>
<dbReference type="EMBL" id="REGN01008189">
    <property type="protein sequence ID" value="RNA04241.1"/>
    <property type="molecule type" value="Genomic_DNA"/>
</dbReference>
<dbReference type="STRING" id="10195.A0A3M7PZV4"/>
<dbReference type="GO" id="GO:0001227">
    <property type="term" value="F:DNA-binding transcription repressor activity, RNA polymerase II-specific"/>
    <property type="evidence" value="ECO:0007669"/>
    <property type="project" value="InterPro"/>
</dbReference>
<dbReference type="PROSITE" id="PS50004">
    <property type="entry name" value="C2"/>
    <property type="match status" value="1"/>
</dbReference>
<evidence type="ECO:0000256" key="1">
    <source>
        <dbReference type="ARBA" id="ARBA00010672"/>
    </source>
</evidence>
<dbReference type="Pfam" id="PF21528">
    <property type="entry name" value="CC2D1A-B_DM14"/>
    <property type="match status" value="2"/>
</dbReference>
<dbReference type="AlphaFoldDB" id="A0A3M7PZV4"/>
<dbReference type="Proteomes" id="UP000276133">
    <property type="component" value="Unassembled WGS sequence"/>
</dbReference>
<keyword evidence="2" id="KW-0175">Coiled coil</keyword>
<protein>
    <submittedName>
        <fullName evidence="5">Coiled-coil and C2 domain-containing 1-like</fullName>
    </submittedName>
</protein>
<evidence type="ECO:0000256" key="3">
    <source>
        <dbReference type="SAM" id="MobiDB-lite"/>
    </source>
</evidence>
<dbReference type="InterPro" id="IPR000008">
    <property type="entry name" value="C2_dom"/>
</dbReference>
<feature type="domain" description="C2" evidence="4">
    <location>
        <begin position="408"/>
        <end position="540"/>
    </location>
</feature>